<dbReference type="GO" id="GO:0002161">
    <property type="term" value="F:aminoacyl-tRNA deacylase activity"/>
    <property type="evidence" value="ECO:0007669"/>
    <property type="project" value="InterPro"/>
</dbReference>
<keyword evidence="5 8" id="KW-0648">Protein biosynthesis</keyword>
<dbReference type="AlphaFoldDB" id="A0A6V8KIT2"/>
<dbReference type="InterPro" id="IPR002300">
    <property type="entry name" value="aa-tRNA-synth_Ia"/>
</dbReference>
<organism evidence="11 12">
    <name type="scientific">Phytohabitans houttuyneae</name>
    <dbReference type="NCBI Taxonomy" id="1076126"/>
    <lineage>
        <taxon>Bacteria</taxon>
        <taxon>Bacillati</taxon>
        <taxon>Actinomycetota</taxon>
        <taxon>Actinomycetes</taxon>
        <taxon>Micromonosporales</taxon>
        <taxon>Micromonosporaceae</taxon>
    </lineage>
</organism>
<dbReference type="PROSITE" id="PS00178">
    <property type="entry name" value="AA_TRNA_LIGASE_I"/>
    <property type="match status" value="1"/>
</dbReference>
<keyword evidence="3 8" id="KW-0547">Nucleotide-binding</keyword>
<dbReference type="InterPro" id="IPR048044">
    <property type="entry name" value="Valyl-tRNA_ligase_actino"/>
</dbReference>
<dbReference type="EMBL" id="BLPF01000001">
    <property type="protein sequence ID" value="GFJ80625.1"/>
    <property type="molecule type" value="Genomic_DNA"/>
</dbReference>
<feature type="short sequence motif" description="'KMSKS' region" evidence="8">
    <location>
        <begin position="585"/>
        <end position="589"/>
    </location>
</feature>
<comment type="caution">
    <text evidence="11">The sequence shown here is derived from an EMBL/GenBank/DDBJ whole genome shotgun (WGS) entry which is preliminary data.</text>
</comment>
<accession>A0A6V8KIT2</accession>
<evidence type="ECO:0000256" key="7">
    <source>
        <dbReference type="ARBA" id="ARBA00047552"/>
    </source>
</evidence>
<dbReference type="GO" id="GO:0006438">
    <property type="term" value="P:valyl-tRNA aminoacylation"/>
    <property type="evidence" value="ECO:0007669"/>
    <property type="project" value="UniProtKB-UniRule"/>
</dbReference>
<dbReference type="SUPFAM" id="SSF50677">
    <property type="entry name" value="ValRS/IleRS/LeuRS editing domain"/>
    <property type="match status" value="1"/>
</dbReference>
<dbReference type="GO" id="GO:0005524">
    <property type="term" value="F:ATP binding"/>
    <property type="evidence" value="ECO:0007669"/>
    <property type="project" value="UniProtKB-UniRule"/>
</dbReference>
<protein>
    <recommendedName>
        <fullName evidence="8">Valine--tRNA ligase</fullName>
        <ecNumber evidence="8">6.1.1.9</ecNumber>
    </recommendedName>
    <alternativeName>
        <fullName evidence="8">Valyl-tRNA synthetase</fullName>
        <shortName evidence="8">ValRS</shortName>
    </alternativeName>
</protein>
<comment type="catalytic activity">
    <reaction evidence="7 8">
        <text>tRNA(Val) + L-valine + ATP = L-valyl-tRNA(Val) + AMP + diphosphate</text>
        <dbReference type="Rhea" id="RHEA:10704"/>
        <dbReference type="Rhea" id="RHEA-COMP:9672"/>
        <dbReference type="Rhea" id="RHEA-COMP:9708"/>
        <dbReference type="ChEBI" id="CHEBI:30616"/>
        <dbReference type="ChEBI" id="CHEBI:33019"/>
        <dbReference type="ChEBI" id="CHEBI:57762"/>
        <dbReference type="ChEBI" id="CHEBI:78442"/>
        <dbReference type="ChEBI" id="CHEBI:78537"/>
        <dbReference type="ChEBI" id="CHEBI:456215"/>
        <dbReference type="EC" id="6.1.1.9"/>
    </reaction>
</comment>
<evidence type="ECO:0000313" key="12">
    <source>
        <dbReference type="Proteomes" id="UP000482800"/>
    </source>
</evidence>
<dbReference type="SUPFAM" id="SSF52374">
    <property type="entry name" value="Nucleotidylyl transferase"/>
    <property type="match status" value="1"/>
</dbReference>
<evidence type="ECO:0000256" key="6">
    <source>
        <dbReference type="ARBA" id="ARBA00023146"/>
    </source>
</evidence>
<dbReference type="GO" id="GO:0004832">
    <property type="term" value="F:valine-tRNA ligase activity"/>
    <property type="evidence" value="ECO:0007669"/>
    <property type="project" value="UniProtKB-UniRule"/>
</dbReference>
<comment type="subunit">
    <text evidence="8">Monomer.</text>
</comment>
<evidence type="ECO:0000256" key="2">
    <source>
        <dbReference type="ARBA" id="ARBA00022598"/>
    </source>
</evidence>
<comment type="similarity">
    <text evidence="8">Belongs to the class-I aminoacyl-tRNA synthetase family. ValS type 2 subfamily.</text>
</comment>
<evidence type="ECO:0000256" key="4">
    <source>
        <dbReference type="ARBA" id="ARBA00022840"/>
    </source>
</evidence>
<proteinExistence type="inferred from homology"/>
<dbReference type="GO" id="GO:0005829">
    <property type="term" value="C:cytosol"/>
    <property type="evidence" value="ECO:0007669"/>
    <property type="project" value="TreeGrafter"/>
</dbReference>
<dbReference type="PANTHER" id="PTHR11946">
    <property type="entry name" value="VALYL-TRNA SYNTHETASES"/>
    <property type="match status" value="1"/>
</dbReference>
<dbReference type="Gene3D" id="1.10.730.10">
    <property type="entry name" value="Isoleucyl-tRNA Synthetase, Domain 1"/>
    <property type="match status" value="1"/>
</dbReference>
<keyword evidence="2 8" id="KW-0436">Ligase</keyword>
<keyword evidence="4 8" id="KW-0067">ATP-binding</keyword>
<dbReference type="InterPro" id="IPR033705">
    <property type="entry name" value="Anticodon_Ia_Val"/>
</dbReference>
<evidence type="ECO:0000256" key="3">
    <source>
        <dbReference type="ARBA" id="ARBA00022741"/>
    </source>
</evidence>
<feature type="binding site" evidence="8">
    <location>
        <position position="588"/>
    </location>
    <ligand>
        <name>ATP</name>
        <dbReference type="ChEBI" id="CHEBI:30616"/>
    </ligand>
</feature>
<evidence type="ECO:0000259" key="10">
    <source>
        <dbReference type="Pfam" id="PF08264"/>
    </source>
</evidence>
<dbReference type="PANTHER" id="PTHR11946:SF93">
    <property type="entry name" value="VALINE--TRNA LIGASE, CHLOROPLASTIC_MITOCHONDRIAL 2"/>
    <property type="match status" value="1"/>
</dbReference>
<reference evidence="11 12" key="2">
    <citation type="submission" date="2020-03" db="EMBL/GenBank/DDBJ databases">
        <authorList>
            <person name="Ichikawa N."/>
            <person name="Kimura A."/>
            <person name="Kitahashi Y."/>
            <person name="Uohara A."/>
        </authorList>
    </citation>
    <scope>NUCLEOTIDE SEQUENCE [LARGE SCALE GENOMIC DNA]</scope>
    <source>
        <strain evidence="11 12">NBRC 108639</strain>
    </source>
</reference>
<dbReference type="Proteomes" id="UP000482800">
    <property type="component" value="Unassembled WGS sequence"/>
</dbReference>
<keyword evidence="12" id="KW-1185">Reference proteome</keyword>
<dbReference type="InterPro" id="IPR001412">
    <property type="entry name" value="aa-tRNA-synth_I_CS"/>
</dbReference>
<name>A0A6V8KIT2_9ACTN</name>
<gene>
    <name evidence="11" type="primary">valS_1</name>
    <name evidence="8" type="synonym">valS</name>
    <name evidence="11" type="ORF">Phou_048050</name>
</gene>
<keyword evidence="1 8" id="KW-0963">Cytoplasm</keyword>
<comment type="domain">
    <text evidence="8">ValRS has two distinct active sites: one for aminoacylation and one for editing. The misactivated threonine is translocated from the active site to the editing site.</text>
</comment>
<evidence type="ECO:0000256" key="1">
    <source>
        <dbReference type="ARBA" id="ARBA00022490"/>
    </source>
</evidence>
<dbReference type="SUPFAM" id="SSF47323">
    <property type="entry name" value="Anticodon-binding domain of a subclass of class I aminoacyl-tRNA synthetases"/>
    <property type="match status" value="1"/>
</dbReference>
<feature type="short sequence motif" description="'HIGH' region" evidence="8">
    <location>
        <begin position="66"/>
        <end position="76"/>
    </location>
</feature>
<dbReference type="InterPro" id="IPR009008">
    <property type="entry name" value="Val/Leu/Ile-tRNA-synth_edit"/>
</dbReference>
<feature type="domain" description="Methionyl/Valyl/Leucyl/Isoleucyl-tRNA synthetase anticodon-binding" evidence="10">
    <location>
        <begin position="663"/>
        <end position="803"/>
    </location>
</feature>
<keyword evidence="6 8" id="KW-0030">Aminoacyl-tRNA synthetase</keyword>
<dbReference type="Gene3D" id="3.90.740.10">
    <property type="entry name" value="Valyl/Leucyl/Isoleucyl-tRNA synthetase, editing domain"/>
    <property type="match status" value="1"/>
</dbReference>
<dbReference type="CDD" id="cd07962">
    <property type="entry name" value="Anticodon_Ia_Val"/>
    <property type="match status" value="1"/>
</dbReference>
<reference evidence="11 12" key="1">
    <citation type="submission" date="2020-03" db="EMBL/GenBank/DDBJ databases">
        <title>Whole genome shotgun sequence of Phytohabitans houttuyneae NBRC 108639.</title>
        <authorList>
            <person name="Komaki H."/>
            <person name="Tamura T."/>
        </authorList>
    </citation>
    <scope>NUCLEOTIDE SEQUENCE [LARGE SCALE GENOMIC DNA]</scope>
    <source>
        <strain evidence="11 12">NBRC 108639</strain>
    </source>
</reference>
<dbReference type="EC" id="6.1.1.9" evidence="8"/>
<evidence type="ECO:0000259" key="9">
    <source>
        <dbReference type="Pfam" id="PF00133"/>
    </source>
</evidence>
<evidence type="ECO:0000256" key="5">
    <source>
        <dbReference type="ARBA" id="ARBA00022917"/>
    </source>
</evidence>
<sequence>MLAAAGVRTLYGMTDTVRTARPGLPDRPTLDGLEEKWARRWQEEGTYAFDRSKDRSDVYAIDTPPPTVSGELHMGHVFSFTHTDLVARFQRMRGKMVFYPMGWDDNGLPTERRVQNVFQVRCDPSLPYDPEWAPSGKPENISRRNFIELCERLTAEDEQAFEALWRRLGLSVDWSLTYTTIGHRARLVSQRAFLRNLARGEAYTAEAPTLWDVGFRTAVAQAELEDRERPGAYHKLRFHGDAPILIETTRPELLPACVALVCHPSDERYAPLVGRTVRTPLFGVEVPVRAHPLADPAKGTGIAMVCTFGDLADVTWWRELQLDTRVVIGRDGRLLPEAPAGVPADAYAPLAGLTVKAARKAVVELLGEDLVGEPRPITHPVKFYENGEQPLEIVGTRQWYIRNGGRDPGLRDALLERGRELRWVPEHMRHRYEHWVGGLNGDWLISRQRFFGVPIPVWYRLDDAGEPDHNHPLTPSEALLPIDPSSDIPAGFTAEDRGRPGGFVGDPDVMDTWATSSLSPQIIGGWEEDPDLFARVFPMDLRPQGQEIIRTWLFTSVVRAHLEQGVLPWHTTVQSGWILDPDHKKMSKSRGNVVTPMALLEEHGADAVRYWAASGRPGTDLAYEPRQIKVGRRLATKLLNASKFALGLGAAEALRAPVTEELDASMLAGLAGALRTATAALDDYDHTGALQAAEAFFWTFCDDYIELVKERAYGSRDGADSARAALATALSVQLRLFAPFLPYATEEVWSWWRYGSVHRAPWPSRYELKSDGDPELLKVASAALTQVRRAKSERRLSMRAEVPLAEALGPAEQLDRLSRVAGDFKAAGRIERLDLLPDRTPELVIACAF</sequence>
<dbReference type="InterPro" id="IPR009080">
    <property type="entry name" value="tRNAsynth_Ia_anticodon-bd"/>
</dbReference>
<evidence type="ECO:0000256" key="8">
    <source>
        <dbReference type="HAMAP-Rule" id="MF_02005"/>
    </source>
</evidence>
<comment type="function">
    <text evidence="8">Catalyzes the attachment of valine to tRNA(Val). As ValRS can inadvertently accommodate and process structurally similar amino acids such as threonine, to avoid such errors, it has a 'posttransfer' editing activity that hydrolyzes mischarged Thr-tRNA(Val) in a tRNA-dependent manner.</text>
</comment>
<dbReference type="PRINTS" id="PR00986">
    <property type="entry name" value="TRNASYNTHVAL"/>
</dbReference>
<dbReference type="NCBIfam" id="NF000540">
    <property type="entry name" value="alt_ValS"/>
    <property type="match status" value="1"/>
</dbReference>
<comment type="subcellular location">
    <subcellularLocation>
        <location evidence="8">Cytoplasm</location>
    </subcellularLocation>
</comment>
<dbReference type="Pfam" id="PF00133">
    <property type="entry name" value="tRNA-synt_1"/>
    <property type="match status" value="1"/>
</dbReference>
<dbReference type="InterPro" id="IPR022874">
    <property type="entry name" value="Valine-tRNA_ligase_type_2"/>
</dbReference>
<evidence type="ECO:0000313" key="11">
    <source>
        <dbReference type="EMBL" id="GFJ80625.1"/>
    </source>
</evidence>
<dbReference type="NCBIfam" id="NF009687">
    <property type="entry name" value="PRK13208.1"/>
    <property type="match status" value="1"/>
</dbReference>
<dbReference type="InterPro" id="IPR013155">
    <property type="entry name" value="M/V/L/I-tRNA-synth_anticd-bd"/>
</dbReference>
<dbReference type="HAMAP" id="MF_02005">
    <property type="entry name" value="Val_tRNA_synth_type2"/>
    <property type="match status" value="1"/>
</dbReference>
<feature type="domain" description="Aminoacyl-tRNA synthetase class Ia" evidence="9">
    <location>
        <begin position="37"/>
        <end position="621"/>
    </location>
</feature>
<dbReference type="InterPro" id="IPR014729">
    <property type="entry name" value="Rossmann-like_a/b/a_fold"/>
</dbReference>
<dbReference type="Pfam" id="PF08264">
    <property type="entry name" value="Anticodon_1"/>
    <property type="match status" value="1"/>
</dbReference>
<dbReference type="InterPro" id="IPR002303">
    <property type="entry name" value="Valyl-tRNA_ligase"/>
</dbReference>
<dbReference type="Gene3D" id="3.40.50.620">
    <property type="entry name" value="HUPs"/>
    <property type="match status" value="2"/>
</dbReference>